<protein>
    <recommendedName>
        <fullName evidence="1">DUF4145 domain-containing protein</fullName>
    </recommendedName>
</protein>
<dbReference type="InterPro" id="IPR025285">
    <property type="entry name" value="DUF4145"/>
</dbReference>
<dbReference type="Pfam" id="PF13643">
    <property type="entry name" value="DUF4145"/>
    <property type="match status" value="1"/>
</dbReference>
<feature type="domain" description="DUF4145" evidence="1">
    <location>
        <begin position="96"/>
        <end position="178"/>
    </location>
</feature>
<proteinExistence type="predicted"/>
<gene>
    <name evidence="2" type="ORF">DD235_02435</name>
</gene>
<keyword evidence="3" id="KW-1185">Reference proteome</keyword>
<dbReference type="Proteomes" id="UP000245212">
    <property type="component" value="Unassembled WGS sequence"/>
</dbReference>
<organism evidence="2 3">
    <name type="scientific">Corticimicrobacter populi</name>
    <dbReference type="NCBI Taxonomy" id="2175229"/>
    <lineage>
        <taxon>Bacteria</taxon>
        <taxon>Pseudomonadati</taxon>
        <taxon>Pseudomonadota</taxon>
        <taxon>Betaproteobacteria</taxon>
        <taxon>Burkholderiales</taxon>
        <taxon>Alcaligenaceae</taxon>
        <taxon>Corticimicrobacter</taxon>
    </lineage>
</organism>
<evidence type="ECO:0000259" key="1">
    <source>
        <dbReference type="Pfam" id="PF13643"/>
    </source>
</evidence>
<evidence type="ECO:0000313" key="3">
    <source>
        <dbReference type="Proteomes" id="UP000245212"/>
    </source>
</evidence>
<name>A0A2V1K1F7_9BURK</name>
<accession>A0A2V1K1F7</accession>
<sequence>MSPHPSPSFRLPAFICPHCSAHSQMTWEKLYRHIYDPTGGPDDYEHEALWQCICYSCRGITLWQGFNVSGKMLSPQTTSAPMPHANLPDACSRDYSEARSIAQASPRGAAALLRLCIQKLCVELGQPGKNINSDIAALVKEGLPTRVQQALDIVRVVGNEAVHPGVMTEEDHADQVHTLFELVNIIVEQMISQPQRLENMFASLPEGSREAIAKRDSKK</sequence>
<reference evidence="3" key="1">
    <citation type="submission" date="2018-05" db="EMBL/GenBank/DDBJ databases">
        <authorList>
            <person name="Li Y."/>
        </authorList>
    </citation>
    <scope>NUCLEOTIDE SEQUENCE [LARGE SCALE GENOMIC DNA]</scope>
    <source>
        <strain evidence="3">3d-2-2</strain>
    </source>
</reference>
<dbReference type="EMBL" id="QETA01000001">
    <property type="protein sequence ID" value="PWF25046.1"/>
    <property type="molecule type" value="Genomic_DNA"/>
</dbReference>
<evidence type="ECO:0000313" key="2">
    <source>
        <dbReference type="EMBL" id="PWF25046.1"/>
    </source>
</evidence>
<comment type="caution">
    <text evidence="2">The sequence shown here is derived from an EMBL/GenBank/DDBJ whole genome shotgun (WGS) entry which is preliminary data.</text>
</comment>
<dbReference type="AlphaFoldDB" id="A0A2V1K1F7"/>